<evidence type="ECO:0000313" key="6">
    <source>
        <dbReference type="EMBL" id="GMR54360.1"/>
    </source>
</evidence>
<dbReference type="GO" id="GO:0005886">
    <property type="term" value="C:plasma membrane"/>
    <property type="evidence" value="ECO:0007669"/>
    <property type="project" value="TreeGrafter"/>
</dbReference>
<evidence type="ECO:0000256" key="3">
    <source>
        <dbReference type="ARBA" id="ARBA00022989"/>
    </source>
</evidence>
<sequence length="337" mass="35998">LSSGFRMPRIGGFLPRLELAPLGSTLGPGGFLEGRNGTVVGRDENPARDSLRAVLLLVLFAITWFAVMLSSIFKRALASSHRLISLLSCVGAGVFLGACLLDLLPDALEHFEKSGVEMSFPLAEASVGAGFLMVLTLEQVALFIQEKRFREHAIDLHGHSHLVEEEEDGESLHSHHSPSEPPPALPAIMLVLSLSLHSLFEGLSLAVIPEASKLLQVFGALFIHKSLIGLSLGVRLVGSTLRPLVVAACAFVFSVQVLIGGLGGIWLNHVFSGPAGVLTAACLQGIACGTFLFVTTMEILPHEVGHANSDFRLLRLLFVFIGCGLIILFMLIFPEAG</sequence>
<evidence type="ECO:0000313" key="7">
    <source>
        <dbReference type="Proteomes" id="UP001328107"/>
    </source>
</evidence>
<dbReference type="EMBL" id="BTRK01000005">
    <property type="protein sequence ID" value="GMR54360.1"/>
    <property type="molecule type" value="Genomic_DNA"/>
</dbReference>
<keyword evidence="3 5" id="KW-1133">Transmembrane helix</keyword>
<keyword evidence="7" id="KW-1185">Reference proteome</keyword>
<proteinExistence type="predicted"/>
<dbReference type="PANTHER" id="PTHR11040:SF140">
    <property type="entry name" value="ZRT (ZRT), IRT- (IRT-) LIKE PROTEIN TRANSPORTER"/>
    <property type="match status" value="1"/>
</dbReference>
<accession>A0AAN5I7T6</accession>
<feature type="transmembrane region" description="Helical" evidence="5">
    <location>
        <begin position="244"/>
        <end position="266"/>
    </location>
</feature>
<evidence type="ECO:0000256" key="4">
    <source>
        <dbReference type="ARBA" id="ARBA00023136"/>
    </source>
</evidence>
<evidence type="ECO:0000256" key="1">
    <source>
        <dbReference type="ARBA" id="ARBA00004141"/>
    </source>
</evidence>
<dbReference type="InterPro" id="IPR003689">
    <property type="entry name" value="ZIP"/>
</dbReference>
<keyword evidence="4 5" id="KW-0472">Membrane</keyword>
<feature type="transmembrane region" description="Helical" evidence="5">
    <location>
        <begin position="313"/>
        <end position="333"/>
    </location>
</feature>
<feature type="transmembrane region" description="Helical" evidence="5">
    <location>
        <begin position="278"/>
        <end position="301"/>
    </location>
</feature>
<reference evidence="7" key="1">
    <citation type="submission" date="2022-10" db="EMBL/GenBank/DDBJ databases">
        <title>Genome assembly of Pristionchus species.</title>
        <authorList>
            <person name="Yoshida K."/>
            <person name="Sommer R.J."/>
        </authorList>
    </citation>
    <scope>NUCLEOTIDE SEQUENCE [LARGE SCALE GENOMIC DNA]</scope>
    <source>
        <strain evidence="7">RS5460</strain>
    </source>
</reference>
<dbReference type="Proteomes" id="UP001328107">
    <property type="component" value="Unassembled WGS sequence"/>
</dbReference>
<feature type="transmembrane region" description="Helical" evidence="5">
    <location>
        <begin position="53"/>
        <end position="73"/>
    </location>
</feature>
<comment type="subcellular location">
    <subcellularLocation>
        <location evidence="1">Membrane</location>
        <topology evidence="1">Multi-pass membrane protein</topology>
    </subcellularLocation>
</comment>
<comment type="caution">
    <text evidence="6">The sequence shown here is derived from an EMBL/GenBank/DDBJ whole genome shotgun (WGS) entry which is preliminary data.</text>
</comment>
<gene>
    <name evidence="6" type="ORF">PMAYCL1PPCAC_24555</name>
</gene>
<dbReference type="GO" id="GO:0005385">
    <property type="term" value="F:zinc ion transmembrane transporter activity"/>
    <property type="evidence" value="ECO:0007669"/>
    <property type="project" value="TreeGrafter"/>
</dbReference>
<dbReference type="Pfam" id="PF02535">
    <property type="entry name" value="Zip"/>
    <property type="match status" value="1"/>
</dbReference>
<evidence type="ECO:0000256" key="5">
    <source>
        <dbReference type="SAM" id="Phobius"/>
    </source>
</evidence>
<protein>
    <submittedName>
        <fullName evidence="6">Uncharacterized protein</fullName>
    </submittedName>
</protein>
<feature type="transmembrane region" description="Helical" evidence="5">
    <location>
        <begin position="85"/>
        <end position="105"/>
    </location>
</feature>
<name>A0AAN5I7T6_9BILA</name>
<dbReference type="AlphaFoldDB" id="A0AAN5I7T6"/>
<evidence type="ECO:0000256" key="2">
    <source>
        <dbReference type="ARBA" id="ARBA00022692"/>
    </source>
</evidence>
<dbReference type="PANTHER" id="PTHR11040">
    <property type="entry name" value="ZINC/IRON TRANSPORTER"/>
    <property type="match status" value="1"/>
</dbReference>
<organism evidence="6 7">
    <name type="scientific">Pristionchus mayeri</name>
    <dbReference type="NCBI Taxonomy" id="1317129"/>
    <lineage>
        <taxon>Eukaryota</taxon>
        <taxon>Metazoa</taxon>
        <taxon>Ecdysozoa</taxon>
        <taxon>Nematoda</taxon>
        <taxon>Chromadorea</taxon>
        <taxon>Rhabditida</taxon>
        <taxon>Rhabditina</taxon>
        <taxon>Diplogasteromorpha</taxon>
        <taxon>Diplogasteroidea</taxon>
        <taxon>Neodiplogasteridae</taxon>
        <taxon>Pristionchus</taxon>
    </lineage>
</organism>
<feature type="non-terminal residue" evidence="6">
    <location>
        <position position="1"/>
    </location>
</feature>
<feature type="transmembrane region" description="Helical" evidence="5">
    <location>
        <begin position="125"/>
        <end position="144"/>
    </location>
</feature>
<keyword evidence="2 5" id="KW-0812">Transmembrane</keyword>